<keyword evidence="1" id="KW-0676">Redox-active center</keyword>
<dbReference type="PROSITE" id="PS51352">
    <property type="entry name" value="THIOREDOXIN_2"/>
    <property type="match status" value="1"/>
</dbReference>
<dbReference type="InterPro" id="IPR036249">
    <property type="entry name" value="Thioredoxin-like_sf"/>
</dbReference>
<feature type="domain" description="Thioredoxin" evidence="2">
    <location>
        <begin position="7"/>
        <end position="142"/>
    </location>
</feature>
<dbReference type="CDD" id="cd02966">
    <property type="entry name" value="TlpA_like_family"/>
    <property type="match status" value="1"/>
</dbReference>
<dbReference type="InterPro" id="IPR050553">
    <property type="entry name" value="Thioredoxin_ResA/DsbE_sf"/>
</dbReference>
<evidence type="ECO:0000256" key="1">
    <source>
        <dbReference type="ARBA" id="ARBA00023284"/>
    </source>
</evidence>
<name>A0ABS3NE72_9GAMM</name>
<gene>
    <name evidence="3" type="ORF">J3U76_04460</name>
</gene>
<comment type="caution">
    <text evidence="3">The sequence shown here is derived from an EMBL/GenBank/DDBJ whole genome shotgun (WGS) entry which is preliminary data.</text>
</comment>
<dbReference type="InterPro" id="IPR000866">
    <property type="entry name" value="AhpC/TSA"/>
</dbReference>
<dbReference type="PANTHER" id="PTHR42852">
    <property type="entry name" value="THIOL:DISULFIDE INTERCHANGE PROTEIN DSBE"/>
    <property type="match status" value="1"/>
</dbReference>
<protein>
    <submittedName>
        <fullName evidence="3">TlpA family protein disulfide reductase</fullName>
    </submittedName>
</protein>
<keyword evidence="4" id="KW-1185">Reference proteome</keyword>
<dbReference type="PANTHER" id="PTHR42852:SF17">
    <property type="entry name" value="THIOREDOXIN-LIKE PROTEIN HI_1115"/>
    <property type="match status" value="1"/>
</dbReference>
<evidence type="ECO:0000259" key="2">
    <source>
        <dbReference type="PROSITE" id="PS51352"/>
    </source>
</evidence>
<dbReference type="InterPro" id="IPR017937">
    <property type="entry name" value="Thioredoxin_CS"/>
</dbReference>
<evidence type="ECO:0000313" key="3">
    <source>
        <dbReference type="EMBL" id="MBO1518894.1"/>
    </source>
</evidence>
<sequence>MLCAAVLSLAGCGEKASLTLANGEQQTLSDYRGQWLVVNYFAEWCAPCLREMPLLNELSASESPQVLAVSFDKLTEEQLAKLADRYDMAMPVVKSLSGDWPFDRPSALPTTMILDPKGNLVDSIQGELEPDDLARLKAAYWKKPSHKP</sequence>
<organism evidence="3 4">
    <name type="scientific">Oceanisphaera pacifica</name>
    <dbReference type="NCBI Taxonomy" id="2818389"/>
    <lineage>
        <taxon>Bacteria</taxon>
        <taxon>Pseudomonadati</taxon>
        <taxon>Pseudomonadota</taxon>
        <taxon>Gammaproteobacteria</taxon>
        <taxon>Aeromonadales</taxon>
        <taxon>Aeromonadaceae</taxon>
        <taxon>Oceanisphaera</taxon>
    </lineage>
</organism>
<dbReference type="Gene3D" id="3.40.30.10">
    <property type="entry name" value="Glutaredoxin"/>
    <property type="match status" value="1"/>
</dbReference>
<dbReference type="SUPFAM" id="SSF52833">
    <property type="entry name" value="Thioredoxin-like"/>
    <property type="match status" value="1"/>
</dbReference>
<evidence type="ECO:0000313" key="4">
    <source>
        <dbReference type="Proteomes" id="UP000664882"/>
    </source>
</evidence>
<reference evidence="3 4" key="1">
    <citation type="submission" date="2021-03" db="EMBL/GenBank/DDBJ databases">
        <title>Oceanisphaera sp. nov., isolated from the intestine.</title>
        <authorList>
            <person name="Zhao L.-H."/>
            <person name="Shi L.-F."/>
        </authorList>
    </citation>
    <scope>NUCLEOTIDE SEQUENCE [LARGE SCALE GENOMIC DNA]</scope>
    <source>
        <strain evidence="3 4">DM8</strain>
    </source>
</reference>
<dbReference type="EMBL" id="JAGDFX010000004">
    <property type="protein sequence ID" value="MBO1518894.1"/>
    <property type="molecule type" value="Genomic_DNA"/>
</dbReference>
<dbReference type="Pfam" id="PF00578">
    <property type="entry name" value="AhpC-TSA"/>
    <property type="match status" value="1"/>
</dbReference>
<dbReference type="PROSITE" id="PS00194">
    <property type="entry name" value="THIOREDOXIN_1"/>
    <property type="match status" value="1"/>
</dbReference>
<dbReference type="InterPro" id="IPR013766">
    <property type="entry name" value="Thioredoxin_domain"/>
</dbReference>
<dbReference type="Proteomes" id="UP000664882">
    <property type="component" value="Unassembled WGS sequence"/>
</dbReference>
<accession>A0ABS3NE72</accession>
<proteinExistence type="predicted"/>